<dbReference type="GO" id="GO:0006325">
    <property type="term" value="P:chromatin organization"/>
    <property type="evidence" value="ECO:0007669"/>
    <property type="project" value="UniProtKB-KW"/>
</dbReference>
<keyword evidence="12" id="KW-0539">Nucleus</keyword>
<name>A0A835RGG7_VANPL</name>
<dbReference type="PANTHER" id="PTHR23336:SF80">
    <property type="entry name" value="PROTEIN MICRORCHIDIA 7-LIKE"/>
    <property type="match status" value="1"/>
</dbReference>
<evidence type="ECO:0000256" key="7">
    <source>
        <dbReference type="ARBA" id="ARBA00022801"/>
    </source>
</evidence>
<dbReference type="GO" id="GO:0004519">
    <property type="term" value="F:endonuclease activity"/>
    <property type="evidence" value="ECO:0007669"/>
    <property type="project" value="UniProtKB-KW"/>
</dbReference>
<evidence type="ECO:0000256" key="3">
    <source>
        <dbReference type="ARBA" id="ARBA00022722"/>
    </source>
</evidence>
<gene>
    <name evidence="13" type="ORF">HPP92_009796</name>
</gene>
<dbReference type="FunFam" id="3.30.565.10:FF:000075">
    <property type="entry name" value="MORC family CW-type zinc finger protein 4"/>
    <property type="match status" value="1"/>
</dbReference>
<dbReference type="Pfam" id="PF13589">
    <property type="entry name" value="HATPase_c_3"/>
    <property type="match status" value="1"/>
</dbReference>
<evidence type="ECO:0000256" key="10">
    <source>
        <dbReference type="ARBA" id="ARBA00023158"/>
    </source>
</evidence>
<keyword evidence="6" id="KW-0227">DNA damage</keyword>
<dbReference type="AlphaFoldDB" id="A0A835RGG7"/>
<evidence type="ECO:0000256" key="12">
    <source>
        <dbReference type="ARBA" id="ARBA00023242"/>
    </source>
</evidence>
<dbReference type="PANTHER" id="PTHR23336">
    <property type="entry name" value="ZINC FINGER CW-TYPE COILED-COIL DOMAIN PROTEIN 3"/>
    <property type="match status" value="1"/>
</dbReference>
<organism evidence="13 14">
    <name type="scientific">Vanilla planifolia</name>
    <name type="common">Vanilla</name>
    <dbReference type="NCBI Taxonomy" id="51239"/>
    <lineage>
        <taxon>Eukaryota</taxon>
        <taxon>Viridiplantae</taxon>
        <taxon>Streptophyta</taxon>
        <taxon>Embryophyta</taxon>
        <taxon>Tracheophyta</taxon>
        <taxon>Spermatophyta</taxon>
        <taxon>Magnoliopsida</taxon>
        <taxon>Liliopsida</taxon>
        <taxon>Asparagales</taxon>
        <taxon>Orchidaceae</taxon>
        <taxon>Vanilloideae</taxon>
        <taxon>Vanilleae</taxon>
        <taxon>Vanilla</taxon>
    </lineage>
</organism>
<sequence length="243" mass="27381">MPVGIDHVRVHPKFLHSNATSHKWALGAVAELLDNALDEVCNGATFVNIDMLLNKKDESRMLLIEDNGGGMDPDKMRQCMSLVYSRENKIANCIGQYGNGFKNSTMRLGADVIIFSQCSGKQGKSIIQSIGMLSYTYLRNTGKEDVVVPMLHYEKRGTISEKLMRSSVVDWNKNVDTIVQWSPYLNEDDLLQQFSSMSDHGTRILIYNLWEDDQGKLELDFDADKFDIQISGFNGDEKKDTNG</sequence>
<accession>A0A835RGG7</accession>
<evidence type="ECO:0000313" key="14">
    <source>
        <dbReference type="Proteomes" id="UP000636800"/>
    </source>
</evidence>
<evidence type="ECO:0000256" key="6">
    <source>
        <dbReference type="ARBA" id="ARBA00022763"/>
    </source>
</evidence>
<comment type="caution">
    <text evidence="13">The sequence shown here is derived from an EMBL/GenBank/DDBJ whole genome shotgun (WGS) entry which is preliminary data.</text>
</comment>
<evidence type="ECO:0000256" key="2">
    <source>
        <dbReference type="ARBA" id="ARBA00007845"/>
    </source>
</evidence>
<keyword evidence="14" id="KW-1185">Reference proteome</keyword>
<dbReference type="Gene3D" id="3.30.565.10">
    <property type="entry name" value="Histidine kinase-like ATPase, C-terminal domain"/>
    <property type="match status" value="1"/>
</dbReference>
<evidence type="ECO:0000256" key="4">
    <source>
        <dbReference type="ARBA" id="ARBA00022741"/>
    </source>
</evidence>
<dbReference type="OrthoDB" id="803219at2759"/>
<keyword evidence="5" id="KW-0255">Endonuclease</keyword>
<keyword evidence="3" id="KW-0540">Nuclease</keyword>
<evidence type="ECO:0000313" key="13">
    <source>
        <dbReference type="EMBL" id="KAG0485717.1"/>
    </source>
</evidence>
<dbReference type="GO" id="GO:0006281">
    <property type="term" value="P:DNA repair"/>
    <property type="evidence" value="ECO:0007669"/>
    <property type="project" value="UniProtKB-KW"/>
</dbReference>
<keyword evidence="7" id="KW-0378">Hydrolase</keyword>
<comment type="similarity">
    <text evidence="2">Belongs to the MORC ATPase protein family.</text>
</comment>
<evidence type="ECO:0000256" key="9">
    <source>
        <dbReference type="ARBA" id="ARBA00022853"/>
    </source>
</evidence>
<dbReference type="InterPro" id="IPR036890">
    <property type="entry name" value="HATPase_C_sf"/>
</dbReference>
<keyword evidence="8" id="KW-0067">ATP-binding</keyword>
<evidence type="ECO:0000256" key="8">
    <source>
        <dbReference type="ARBA" id="ARBA00022840"/>
    </source>
</evidence>
<keyword evidence="10" id="KW-0943">RNA-mediated gene silencing</keyword>
<evidence type="ECO:0000256" key="1">
    <source>
        <dbReference type="ARBA" id="ARBA00004123"/>
    </source>
</evidence>
<dbReference type="GO" id="GO:0016887">
    <property type="term" value="F:ATP hydrolysis activity"/>
    <property type="evidence" value="ECO:0007669"/>
    <property type="project" value="InterPro"/>
</dbReference>
<protein>
    <submittedName>
        <fullName evidence="13">Uncharacterized protein</fullName>
    </submittedName>
</protein>
<dbReference type="EMBL" id="JADCNL010000004">
    <property type="protein sequence ID" value="KAG0485717.1"/>
    <property type="molecule type" value="Genomic_DNA"/>
</dbReference>
<dbReference type="InterPro" id="IPR045261">
    <property type="entry name" value="MORC_ATPase"/>
</dbReference>
<keyword evidence="9" id="KW-0156">Chromatin regulator</keyword>
<dbReference type="GO" id="GO:0005524">
    <property type="term" value="F:ATP binding"/>
    <property type="evidence" value="ECO:0007669"/>
    <property type="project" value="UniProtKB-KW"/>
</dbReference>
<keyword evidence="4" id="KW-0547">Nucleotide-binding</keyword>
<evidence type="ECO:0000256" key="5">
    <source>
        <dbReference type="ARBA" id="ARBA00022759"/>
    </source>
</evidence>
<evidence type="ECO:0000256" key="11">
    <source>
        <dbReference type="ARBA" id="ARBA00023204"/>
    </source>
</evidence>
<dbReference type="Proteomes" id="UP000636800">
    <property type="component" value="Unassembled WGS sequence"/>
</dbReference>
<dbReference type="SUPFAM" id="SSF55874">
    <property type="entry name" value="ATPase domain of HSP90 chaperone/DNA topoisomerase II/histidine kinase"/>
    <property type="match status" value="1"/>
</dbReference>
<reference evidence="13 14" key="1">
    <citation type="journal article" date="2020" name="Nat. Food">
        <title>A phased Vanilla planifolia genome enables genetic improvement of flavour and production.</title>
        <authorList>
            <person name="Hasing T."/>
            <person name="Tang H."/>
            <person name="Brym M."/>
            <person name="Khazi F."/>
            <person name="Huang T."/>
            <person name="Chambers A.H."/>
        </authorList>
    </citation>
    <scope>NUCLEOTIDE SEQUENCE [LARGE SCALE GENOMIC DNA]</scope>
    <source>
        <tissue evidence="13">Leaf</tissue>
    </source>
</reference>
<dbReference type="GO" id="GO:0005634">
    <property type="term" value="C:nucleus"/>
    <property type="evidence" value="ECO:0007669"/>
    <property type="project" value="UniProtKB-SubCell"/>
</dbReference>
<proteinExistence type="inferred from homology"/>
<keyword evidence="11" id="KW-0234">DNA repair</keyword>
<comment type="subcellular location">
    <subcellularLocation>
        <location evidence="1">Nucleus</location>
    </subcellularLocation>
</comment>
<dbReference type="GO" id="GO:0031349">
    <property type="term" value="P:positive regulation of defense response"/>
    <property type="evidence" value="ECO:0007669"/>
    <property type="project" value="UniProtKB-ARBA"/>
</dbReference>
<dbReference type="GO" id="GO:0031047">
    <property type="term" value="P:regulatory ncRNA-mediated gene silencing"/>
    <property type="evidence" value="ECO:0007669"/>
    <property type="project" value="UniProtKB-KW"/>
</dbReference>